<dbReference type="PANTHER" id="PTHR33870">
    <property type="entry name" value="CARDIOMYOPATHY-ASSOCIATED PROTEIN"/>
    <property type="match status" value="1"/>
</dbReference>
<feature type="compositionally biased region" description="Polar residues" evidence="1">
    <location>
        <begin position="592"/>
        <end position="606"/>
    </location>
</feature>
<feature type="compositionally biased region" description="Basic and acidic residues" evidence="1">
    <location>
        <begin position="1184"/>
        <end position="1218"/>
    </location>
</feature>
<dbReference type="AlphaFoldDB" id="A0A835EXC4"/>
<feature type="compositionally biased region" description="Low complexity" evidence="1">
    <location>
        <begin position="313"/>
        <end position="330"/>
    </location>
</feature>
<feature type="region of interest" description="Disordered" evidence="1">
    <location>
        <begin position="990"/>
        <end position="1016"/>
    </location>
</feature>
<keyword evidence="4" id="KW-1185">Reference proteome</keyword>
<reference evidence="3" key="1">
    <citation type="submission" date="2020-07" db="EMBL/GenBank/DDBJ databases">
        <title>Genome sequence and genetic diversity analysis of an under-domesticated orphan crop, white fonio (Digitaria exilis).</title>
        <authorList>
            <person name="Bennetzen J.L."/>
            <person name="Chen S."/>
            <person name="Ma X."/>
            <person name="Wang X."/>
            <person name="Yssel A.E.J."/>
            <person name="Chaluvadi S.R."/>
            <person name="Johnson M."/>
            <person name="Gangashetty P."/>
            <person name="Hamidou F."/>
            <person name="Sanogo M.D."/>
            <person name="Zwaenepoel A."/>
            <person name="Wallace J."/>
            <person name="Van De Peer Y."/>
            <person name="Van Deynze A."/>
        </authorList>
    </citation>
    <scope>NUCLEOTIDE SEQUENCE</scope>
    <source>
        <tissue evidence="3">Leaves</tissue>
    </source>
</reference>
<feature type="compositionally biased region" description="Basic and acidic residues" evidence="1">
    <location>
        <begin position="1260"/>
        <end position="1272"/>
    </location>
</feature>
<feature type="region of interest" description="Disordered" evidence="1">
    <location>
        <begin position="304"/>
        <end position="334"/>
    </location>
</feature>
<evidence type="ECO:0000256" key="1">
    <source>
        <dbReference type="SAM" id="MobiDB-lite"/>
    </source>
</evidence>
<evidence type="ECO:0000256" key="2">
    <source>
        <dbReference type="SAM" id="Phobius"/>
    </source>
</evidence>
<feature type="region of interest" description="Disordered" evidence="1">
    <location>
        <begin position="674"/>
        <end position="728"/>
    </location>
</feature>
<feature type="region of interest" description="Disordered" evidence="1">
    <location>
        <begin position="348"/>
        <end position="399"/>
    </location>
</feature>
<feature type="compositionally biased region" description="Basic and acidic residues" evidence="1">
    <location>
        <begin position="254"/>
        <end position="266"/>
    </location>
</feature>
<dbReference type="OrthoDB" id="1908091at2759"/>
<feature type="region of interest" description="Disordered" evidence="1">
    <location>
        <begin position="1177"/>
        <end position="1272"/>
    </location>
</feature>
<protein>
    <recommendedName>
        <fullName evidence="5">Ulp1 protease family C-terminal catalytic domain containing protein expressed</fullName>
    </recommendedName>
</protein>
<sequence length="1272" mass="140406">MALEAKQAALCIKKVLRFPIRKGYRFVSEHPILFGFGVLLYLLYRSSPGFFAFLLSSSPVIICTTLLLGALLSYGEINLPEASEDHKGTSEISAFKVENPCSDTHFEANQRLSVPGFREDTSNFKEREINQTVSFRERASEHVPLLRRADEEDERGDYHNIPRTLTPFPSMVNLRQESGIREDLNFNKRREPEGSFFIQNKADRQTILFDAAHLSGLNDKETSFGLFPSSENVNKHVDMEDNLNQERVTGSSASKEREISEEKQTEELAGTSKSAFTSIQPWEKTDRLNVDTSNAVEDSLLDSSLGSPWARVGSQDGSSGFDSDGAESSSPDASMTDIAPVLDEIDPLLGADSASPDPIPRDDSDTDSHVSEDHQIDDDSNDEGDENDSKDNAEGKKKDDGKDAAFLWTADDEKNLMDLGYSEMERNRRLEILMARRRSRKNIRFEIDNNFIDVDSNGAGRSLDDLTRFRAQVAPIAVPRRNPFDLPYDFEEAAIPGSAPSILHARKNPFDLPLEQPHDSGDSTHDTLNAGKSVTSPCRDMFFRRHESFNFGRTDAIQERRFSKLKPYFVPETVEWNASNFQRQFSDKSDSKLSSVTKSDMASSVADQEDHKDHDEKHLHMEHESPALVRQGSDLADAGSECSDGINSIDVELDNSDIDERETALHHFVFERSQEREAHLASTKGKGHEEDYSPKSSGNSNMPFHPVPDLLSWEDGDGDSSPGSKPSFELNAEAKCSEWVLSSRPAVEGESHSRDLPEYLHTDVASSSNTVVLGASNIAEKDGNVDFMSYADNDMPLDNLIQGSMELPSEFVTETLPVISRDLHPIPEERVLENFSVQENNEAAIFTDSAGSLIGLHVIEEHFDVGSGRSLSSVSSYSQANDAIQSPLSEHAEVLNPFISMAAEPNKVEIGDMNDETTTGYLLDSDDEAGKIYPEPIEDSGIDESFLSELDTVGDFGVQPMRFDQQVPDQGSQDVNSTSVVAVDSVISPQTSDNVSLTMSEASAEDSREQSPVVDDLNGPEFSWSLEASHGDPEQTVYNPRSRILEASPFEAMNLDLKPPHIESEVPSDDAPSTAILAAGSSELEVTPNELVTTTTNSEMTILDAKSLEDIETAFKLVSDGVVSEPTMDTGLLHISGVNNVDSEPKEGGELHVIDAKSVNDIHVALKEHCDSVVNRCSEENEDKAEYGETSESTKHDEVTEAIHFESSHDVRDAREDLPVESTSNKVSNEAKTHDDIDAVFSTVSDVSSAKSSVQGVEQEDSHKRGEEREYQ</sequence>
<feature type="compositionally biased region" description="Polar residues" evidence="1">
    <location>
        <begin position="271"/>
        <end position="280"/>
    </location>
</feature>
<feature type="compositionally biased region" description="Basic and acidic residues" evidence="1">
    <location>
        <begin position="359"/>
        <end position="374"/>
    </location>
</feature>
<keyword evidence="2" id="KW-0472">Membrane</keyword>
<organism evidence="3 4">
    <name type="scientific">Digitaria exilis</name>
    <dbReference type="NCBI Taxonomy" id="1010633"/>
    <lineage>
        <taxon>Eukaryota</taxon>
        <taxon>Viridiplantae</taxon>
        <taxon>Streptophyta</taxon>
        <taxon>Embryophyta</taxon>
        <taxon>Tracheophyta</taxon>
        <taxon>Spermatophyta</taxon>
        <taxon>Magnoliopsida</taxon>
        <taxon>Liliopsida</taxon>
        <taxon>Poales</taxon>
        <taxon>Poaceae</taxon>
        <taxon>PACMAD clade</taxon>
        <taxon>Panicoideae</taxon>
        <taxon>Panicodae</taxon>
        <taxon>Paniceae</taxon>
        <taxon>Anthephorinae</taxon>
        <taxon>Digitaria</taxon>
    </lineage>
</organism>
<feature type="transmembrane region" description="Helical" evidence="2">
    <location>
        <begin position="26"/>
        <end position="44"/>
    </location>
</feature>
<feature type="region of interest" description="Disordered" evidence="1">
    <location>
        <begin position="243"/>
        <end position="280"/>
    </location>
</feature>
<evidence type="ECO:0000313" key="3">
    <source>
        <dbReference type="EMBL" id="KAF8716796.1"/>
    </source>
</evidence>
<gene>
    <name evidence="3" type="ORF">HU200_025890</name>
</gene>
<evidence type="ECO:0008006" key="5">
    <source>
        <dbReference type="Google" id="ProtNLM"/>
    </source>
</evidence>
<feature type="compositionally biased region" description="Basic and acidic residues" evidence="1">
    <location>
        <begin position="387"/>
        <end position="399"/>
    </location>
</feature>
<keyword evidence="2" id="KW-0812">Transmembrane</keyword>
<keyword evidence="2" id="KW-1133">Transmembrane helix</keyword>
<comment type="caution">
    <text evidence="3">The sequence shown here is derived from an EMBL/GenBank/DDBJ whole genome shotgun (WGS) entry which is preliminary data.</text>
</comment>
<evidence type="ECO:0000313" key="4">
    <source>
        <dbReference type="Proteomes" id="UP000636709"/>
    </source>
</evidence>
<dbReference type="Proteomes" id="UP000636709">
    <property type="component" value="Unassembled WGS sequence"/>
</dbReference>
<feature type="compositionally biased region" description="Acidic residues" evidence="1">
    <location>
        <begin position="375"/>
        <end position="386"/>
    </location>
</feature>
<feature type="compositionally biased region" description="Basic and acidic residues" evidence="1">
    <location>
        <begin position="608"/>
        <end position="617"/>
    </location>
</feature>
<feature type="transmembrane region" description="Helical" evidence="2">
    <location>
        <begin position="51"/>
        <end position="74"/>
    </location>
</feature>
<feature type="compositionally biased region" description="Low complexity" evidence="1">
    <location>
        <begin position="1242"/>
        <end position="1254"/>
    </location>
</feature>
<accession>A0A835EXC4</accession>
<feature type="region of interest" description="Disordered" evidence="1">
    <location>
        <begin position="587"/>
        <end position="617"/>
    </location>
</feature>
<proteinExistence type="predicted"/>
<dbReference type="EMBL" id="JACEFO010001719">
    <property type="protein sequence ID" value="KAF8716796.1"/>
    <property type="molecule type" value="Genomic_DNA"/>
</dbReference>
<feature type="compositionally biased region" description="Polar residues" evidence="1">
    <location>
        <begin position="990"/>
        <end position="1001"/>
    </location>
</feature>
<name>A0A835EXC4_9POAL</name>
<dbReference type="PANTHER" id="PTHR33870:SF4">
    <property type="entry name" value="CARDIOMYOPATHY-ASSOCIATED PROTEIN"/>
    <property type="match status" value="1"/>
</dbReference>